<dbReference type="GO" id="GO:0046872">
    <property type="term" value="F:metal ion binding"/>
    <property type="evidence" value="ECO:0007669"/>
    <property type="project" value="UniProtKB-KW"/>
</dbReference>
<dbReference type="RefSeq" id="WP_147209322.1">
    <property type="nucleotide sequence ID" value="NZ_BJYM01000003.1"/>
</dbReference>
<dbReference type="InterPro" id="IPR013447">
    <property type="entry name" value="Rhamnulose-1-P_Aldolase"/>
</dbReference>
<comment type="pathway">
    <text evidence="6">Carbohydrate degradation; L-rhamnose degradation; glycerone phosphate from L-rhamnose: step 3/3.</text>
</comment>
<dbReference type="Pfam" id="PF00596">
    <property type="entry name" value="Aldolase_II"/>
    <property type="match status" value="1"/>
</dbReference>
<dbReference type="PANTHER" id="PTHR22789:SF0">
    <property type="entry name" value="3-OXO-TETRONATE 4-PHOSPHATE DECARBOXYLASE-RELATED"/>
    <property type="match status" value="1"/>
</dbReference>
<gene>
    <name evidence="6 8" type="primary">rhaD</name>
    <name evidence="8" type="ORF">OSO01_10440</name>
</gene>
<evidence type="ECO:0000256" key="6">
    <source>
        <dbReference type="HAMAP-Rule" id="MF_00770"/>
    </source>
</evidence>
<dbReference type="Gene3D" id="3.40.225.10">
    <property type="entry name" value="Class II aldolase/adducin N-terminal domain"/>
    <property type="match status" value="1"/>
</dbReference>
<proteinExistence type="inferred from homology"/>
<evidence type="ECO:0000256" key="5">
    <source>
        <dbReference type="ARBA" id="ARBA00023308"/>
    </source>
</evidence>
<keyword evidence="9" id="KW-1185">Reference proteome</keyword>
<feature type="binding site" evidence="6">
    <location>
        <position position="143"/>
    </location>
    <ligand>
        <name>Zn(2+)</name>
        <dbReference type="ChEBI" id="CHEBI:29105"/>
    </ligand>
</feature>
<dbReference type="UniPathway" id="UPA00541">
    <property type="reaction ID" value="UER00603"/>
</dbReference>
<name>A0A511ZFT6_9BACI</name>
<dbReference type="GO" id="GO:0005829">
    <property type="term" value="C:cytosol"/>
    <property type="evidence" value="ECO:0007669"/>
    <property type="project" value="TreeGrafter"/>
</dbReference>
<dbReference type="Proteomes" id="UP000321558">
    <property type="component" value="Unassembled WGS sequence"/>
</dbReference>
<dbReference type="HAMAP" id="MF_00770">
    <property type="entry name" value="RhaD"/>
    <property type="match status" value="1"/>
</dbReference>
<dbReference type="GO" id="GO:0008994">
    <property type="term" value="F:rhamnulose-1-phosphate aldolase activity"/>
    <property type="evidence" value="ECO:0007669"/>
    <property type="project" value="UniProtKB-UniRule"/>
</dbReference>
<evidence type="ECO:0000259" key="7">
    <source>
        <dbReference type="SMART" id="SM01007"/>
    </source>
</evidence>
<dbReference type="SMART" id="SM01007">
    <property type="entry name" value="Aldolase_II"/>
    <property type="match status" value="1"/>
</dbReference>
<dbReference type="OrthoDB" id="9784634at2"/>
<feature type="domain" description="Class II aldolase/adducin N-terminal" evidence="7">
    <location>
        <begin position="12"/>
        <end position="239"/>
    </location>
</feature>
<dbReference type="EMBL" id="BJYM01000003">
    <property type="protein sequence ID" value="GEN86305.1"/>
    <property type="molecule type" value="Genomic_DNA"/>
</dbReference>
<dbReference type="PANTHER" id="PTHR22789">
    <property type="entry name" value="FUCULOSE PHOSPHATE ALDOLASE"/>
    <property type="match status" value="1"/>
</dbReference>
<protein>
    <recommendedName>
        <fullName evidence="6">Rhamnulose-1-phosphate aldolase</fullName>
        <ecNumber evidence="6">4.1.2.19</ecNumber>
    </recommendedName>
</protein>
<comment type="subcellular location">
    <subcellularLocation>
        <location evidence="6">Cytoplasm</location>
    </subcellularLocation>
</comment>
<keyword evidence="4 6" id="KW-0456">Lyase</keyword>
<evidence type="ECO:0000256" key="3">
    <source>
        <dbReference type="ARBA" id="ARBA00022833"/>
    </source>
</evidence>
<comment type="function">
    <text evidence="6">Catalyzes the reversible cleavage of L-rhamnulose-1-phosphate to dihydroxyacetone phosphate (DHAP) and L-lactaldehyde.</text>
</comment>
<comment type="caution">
    <text evidence="8">The sequence shown here is derived from an EMBL/GenBank/DDBJ whole genome shotgun (WGS) entry which is preliminary data.</text>
</comment>
<dbReference type="AlphaFoldDB" id="A0A511ZFT6"/>
<dbReference type="GO" id="GO:0019323">
    <property type="term" value="P:pentose catabolic process"/>
    <property type="evidence" value="ECO:0007669"/>
    <property type="project" value="TreeGrafter"/>
</dbReference>
<keyword evidence="3 6" id="KW-0862">Zinc</keyword>
<accession>A0A511ZFT6</accession>
<dbReference type="InterPro" id="IPR036409">
    <property type="entry name" value="Aldolase_II/adducin_N_sf"/>
</dbReference>
<comment type="catalytic activity">
    <reaction evidence="6">
        <text>L-rhamnulose 1-phosphate = (S)-lactaldehyde + dihydroxyacetone phosphate</text>
        <dbReference type="Rhea" id="RHEA:19689"/>
        <dbReference type="ChEBI" id="CHEBI:18041"/>
        <dbReference type="ChEBI" id="CHEBI:57642"/>
        <dbReference type="ChEBI" id="CHEBI:58313"/>
        <dbReference type="EC" id="4.1.2.19"/>
    </reaction>
</comment>
<dbReference type="NCBIfam" id="NF002963">
    <property type="entry name" value="PRK03634.1"/>
    <property type="match status" value="1"/>
</dbReference>
<evidence type="ECO:0000256" key="4">
    <source>
        <dbReference type="ARBA" id="ARBA00023239"/>
    </source>
</evidence>
<comment type="similarity">
    <text evidence="6">Belongs to the aldolase class II family. RhaD subfamily.</text>
</comment>
<comment type="cofactor">
    <cofactor evidence="6">
        <name>Zn(2+)</name>
        <dbReference type="ChEBI" id="CHEBI:29105"/>
    </cofactor>
    <text evidence="6">Binds 1 zinc ion per subunit.</text>
</comment>
<organism evidence="8 9">
    <name type="scientific">Oceanobacillus sojae</name>
    <dbReference type="NCBI Taxonomy" id="582851"/>
    <lineage>
        <taxon>Bacteria</taxon>
        <taxon>Bacillati</taxon>
        <taxon>Bacillota</taxon>
        <taxon>Bacilli</taxon>
        <taxon>Bacillales</taxon>
        <taxon>Bacillaceae</taxon>
        <taxon>Oceanobacillus</taxon>
    </lineage>
</organism>
<feature type="binding site" evidence="6">
    <location>
        <position position="212"/>
    </location>
    <ligand>
        <name>Zn(2+)</name>
        <dbReference type="ChEBI" id="CHEBI:29105"/>
    </ligand>
</feature>
<sequence length="274" mass="31143">MKKQILKTPFIEEIINVCSNIYNAGWGENHAGNLSYRMTAQEVDAYIGKDWGVTRKYNLEKPCPELGNQFFLVTASGSPFRNVKHDPEVHLGIIHLNEEGSTYEIIWGFREGRQPTSELPTHLLCHNERLQVDPDNRIVLHCHPTYTIAMTFIHELEQNAFIKTMWSLNSECVLVFPEGIGLLPWMVCGNGEIGWESAMKMREFRIVLWPHHGILASGQSIDQALGLIETVEKGAHVYILTEGKTNQCMTDEQIVELADAFNLEPRKGIIKENV</sequence>
<keyword evidence="2 6" id="KW-0479">Metal-binding</keyword>
<evidence type="ECO:0000313" key="9">
    <source>
        <dbReference type="Proteomes" id="UP000321558"/>
    </source>
</evidence>
<evidence type="ECO:0000256" key="2">
    <source>
        <dbReference type="ARBA" id="ARBA00022723"/>
    </source>
</evidence>
<dbReference type="EC" id="4.1.2.19" evidence="6"/>
<dbReference type="SUPFAM" id="SSF53639">
    <property type="entry name" value="AraD/HMP-PK domain-like"/>
    <property type="match status" value="1"/>
</dbReference>
<evidence type="ECO:0000313" key="8">
    <source>
        <dbReference type="EMBL" id="GEN86305.1"/>
    </source>
</evidence>
<feature type="binding site" evidence="6">
    <location>
        <position position="141"/>
    </location>
    <ligand>
        <name>Zn(2+)</name>
        <dbReference type="ChEBI" id="CHEBI:29105"/>
    </ligand>
</feature>
<evidence type="ECO:0000256" key="1">
    <source>
        <dbReference type="ARBA" id="ARBA00022490"/>
    </source>
</evidence>
<keyword evidence="5 6" id="KW-0684">Rhamnose metabolism</keyword>
<feature type="active site" evidence="6">
    <location>
        <position position="118"/>
    </location>
</feature>
<reference evidence="8 9" key="1">
    <citation type="submission" date="2019-07" db="EMBL/GenBank/DDBJ databases">
        <title>Whole genome shotgun sequence of Oceanobacillus sojae NBRC 105379.</title>
        <authorList>
            <person name="Hosoyama A."/>
            <person name="Uohara A."/>
            <person name="Ohji S."/>
            <person name="Ichikawa N."/>
        </authorList>
    </citation>
    <scope>NUCLEOTIDE SEQUENCE [LARGE SCALE GENOMIC DNA]</scope>
    <source>
        <strain evidence="8 9">NBRC 105379</strain>
    </source>
</reference>
<dbReference type="GO" id="GO:0019301">
    <property type="term" value="P:rhamnose catabolic process"/>
    <property type="evidence" value="ECO:0007669"/>
    <property type="project" value="UniProtKB-UniRule"/>
</dbReference>
<dbReference type="InterPro" id="IPR050197">
    <property type="entry name" value="Aldolase_class_II_sugar_metab"/>
</dbReference>
<keyword evidence="1 6" id="KW-0963">Cytoplasm</keyword>
<dbReference type="InterPro" id="IPR001303">
    <property type="entry name" value="Aldolase_II/adducin_N"/>
</dbReference>